<dbReference type="AlphaFoldDB" id="B8B723"/>
<sequence length="116" mass="12189">MQGEPSTPAEPEEEYEKLVRPIAQRWLQAQGVKEWRAARGATILLAGVGPIPNPKPTRGGRQGVRGSCGVLVGDDPVRGAVRQPGRPRGGHGELITLLNHAGIVTRPGTESASSAV</sequence>
<dbReference type="Gramene" id="BGIOSGA024872-TA">
    <property type="protein sequence ID" value="BGIOSGA024872-PA"/>
    <property type="gene ID" value="BGIOSGA024872"/>
</dbReference>
<protein>
    <submittedName>
        <fullName evidence="1">Uncharacterized protein</fullName>
    </submittedName>
</protein>
<proteinExistence type="predicted"/>
<gene>
    <name evidence="1" type="ORF">OsI_24785</name>
</gene>
<keyword evidence="2" id="KW-1185">Reference proteome</keyword>
<name>B8B723_ORYSI</name>
<evidence type="ECO:0000313" key="1">
    <source>
        <dbReference type="EMBL" id="EEC81468.1"/>
    </source>
</evidence>
<reference evidence="1 2" key="1">
    <citation type="journal article" date="2005" name="PLoS Biol.">
        <title>The genomes of Oryza sativa: a history of duplications.</title>
        <authorList>
            <person name="Yu J."/>
            <person name="Wang J."/>
            <person name="Lin W."/>
            <person name="Li S."/>
            <person name="Li H."/>
            <person name="Zhou J."/>
            <person name="Ni P."/>
            <person name="Dong W."/>
            <person name="Hu S."/>
            <person name="Zeng C."/>
            <person name="Zhang J."/>
            <person name="Zhang Y."/>
            <person name="Li R."/>
            <person name="Xu Z."/>
            <person name="Li S."/>
            <person name="Li X."/>
            <person name="Zheng H."/>
            <person name="Cong L."/>
            <person name="Lin L."/>
            <person name="Yin J."/>
            <person name="Geng J."/>
            <person name="Li G."/>
            <person name="Shi J."/>
            <person name="Liu J."/>
            <person name="Lv H."/>
            <person name="Li J."/>
            <person name="Wang J."/>
            <person name="Deng Y."/>
            <person name="Ran L."/>
            <person name="Shi X."/>
            <person name="Wang X."/>
            <person name="Wu Q."/>
            <person name="Li C."/>
            <person name="Ren X."/>
            <person name="Wang J."/>
            <person name="Wang X."/>
            <person name="Li D."/>
            <person name="Liu D."/>
            <person name="Zhang X."/>
            <person name="Ji Z."/>
            <person name="Zhao W."/>
            <person name="Sun Y."/>
            <person name="Zhang Z."/>
            <person name="Bao J."/>
            <person name="Han Y."/>
            <person name="Dong L."/>
            <person name="Ji J."/>
            <person name="Chen P."/>
            <person name="Wu S."/>
            <person name="Liu J."/>
            <person name="Xiao Y."/>
            <person name="Bu D."/>
            <person name="Tan J."/>
            <person name="Yang L."/>
            <person name="Ye C."/>
            <person name="Zhang J."/>
            <person name="Xu J."/>
            <person name="Zhou Y."/>
            <person name="Yu Y."/>
            <person name="Zhang B."/>
            <person name="Zhuang S."/>
            <person name="Wei H."/>
            <person name="Liu B."/>
            <person name="Lei M."/>
            <person name="Yu H."/>
            <person name="Li Y."/>
            <person name="Xu H."/>
            <person name="Wei S."/>
            <person name="He X."/>
            <person name="Fang L."/>
            <person name="Zhang Z."/>
            <person name="Zhang Y."/>
            <person name="Huang X."/>
            <person name="Su Z."/>
            <person name="Tong W."/>
            <person name="Li J."/>
            <person name="Tong Z."/>
            <person name="Li S."/>
            <person name="Ye J."/>
            <person name="Wang L."/>
            <person name="Fang L."/>
            <person name="Lei T."/>
            <person name="Chen C."/>
            <person name="Chen H."/>
            <person name="Xu Z."/>
            <person name="Li H."/>
            <person name="Huang H."/>
            <person name="Zhang F."/>
            <person name="Xu H."/>
            <person name="Li N."/>
            <person name="Zhao C."/>
            <person name="Li S."/>
            <person name="Dong L."/>
            <person name="Huang Y."/>
            <person name="Li L."/>
            <person name="Xi Y."/>
            <person name="Qi Q."/>
            <person name="Li W."/>
            <person name="Zhang B."/>
            <person name="Hu W."/>
            <person name="Zhang Y."/>
            <person name="Tian X."/>
            <person name="Jiao Y."/>
            <person name="Liang X."/>
            <person name="Jin J."/>
            <person name="Gao L."/>
            <person name="Zheng W."/>
            <person name="Hao B."/>
            <person name="Liu S."/>
            <person name="Wang W."/>
            <person name="Yuan L."/>
            <person name="Cao M."/>
            <person name="McDermott J."/>
            <person name="Samudrala R."/>
            <person name="Wang J."/>
            <person name="Wong G.K."/>
            <person name="Yang H."/>
        </authorList>
    </citation>
    <scope>NUCLEOTIDE SEQUENCE [LARGE SCALE GENOMIC DNA]</scope>
    <source>
        <strain evidence="2">cv. 93-11</strain>
    </source>
</reference>
<dbReference type="Proteomes" id="UP000007015">
    <property type="component" value="Chromosome 7"/>
</dbReference>
<dbReference type="EMBL" id="CM000132">
    <property type="protein sequence ID" value="EEC81468.1"/>
    <property type="molecule type" value="Genomic_DNA"/>
</dbReference>
<dbReference type="HOGENOM" id="CLU_2100977_0_0_1"/>
<accession>B8B723</accession>
<evidence type="ECO:0000313" key="2">
    <source>
        <dbReference type="Proteomes" id="UP000007015"/>
    </source>
</evidence>
<organism evidence="1 2">
    <name type="scientific">Oryza sativa subsp. indica</name>
    <name type="common">Rice</name>
    <dbReference type="NCBI Taxonomy" id="39946"/>
    <lineage>
        <taxon>Eukaryota</taxon>
        <taxon>Viridiplantae</taxon>
        <taxon>Streptophyta</taxon>
        <taxon>Embryophyta</taxon>
        <taxon>Tracheophyta</taxon>
        <taxon>Spermatophyta</taxon>
        <taxon>Magnoliopsida</taxon>
        <taxon>Liliopsida</taxon>
        <taxon>Poales</taxon>
        <taxon>Poaceae</taxon>
        <taxon>BOP clade</taxon>
        <taxon>Oryzoideae</taxon>
        <taxon>Oryzeae</taxon>
        <taxon>Oryzinae</taxon>
        <taxon>Oryza</taxon>
        <taxon>Oryza sativa</taxon>
    </lineage>
</organism>